<protein>
    <submittedName>
        <fullName evidence="2">Uncharacterized protein</fullName>
    </submittedName>
</protein>
<evidence type="ECO:0000313" key="2">
    <source>
        <dbReference type="EMBL" id="KAI1713851.1"/>
    </source>
</evidence>
<keyword evidence="1" id="KW-0732">Signal</keyword>
<dbReference type="AlphaFoldDB" id="A0AAD4N3S0"/>
<keyword evidence="3" id="KW-1185">Reference proteome</keyword>
<comment type="caution">
    <text evidence="2">The sequence shown here is derived from an EMBL/GenBank/DDBJ whole genome shotgun (WGS) entry which is preliminary data.</text>
</comment>
<evidence type="ECO:0000313" key="3">
    <source>
        <dbReference type="Proteomes" id="UP001201812"/>
    </source>
</evidence>
<proteinExistence type="predicted"/>
<evidence type="ECO:0000256" key="1">
    <source>
        <dbReference type="SAM" id="SignalP"/>
    </source>
</evidence>
<dbReference type="Proteomes" id="UP001201812">
    <property type="component" value="Unassembled WGS sequence"/>
</dbReference>
<gene>
    <name evidence="2" type="ORF">DdX_08733</name>
</gene>
<feature type="chain" id="PRO_5041968705" evidence="1">
    <location>
        <begin position="20"/>
        <end position="206"/>
    </location>
</feature>
<accession>A0AAD4N3S0</accession>
<organism evidence="2 3">
    <name type="scientific">Ditylenchus destructor</name>
    <dbReference type="NCBI Taxonomy" id="166010"/>
    <lineage>
        <taxon>Eukaryota</taxon>
        <taxon>Metazoa</taxon>
        <taxon>Ecdysozoa</taxon>
        <taxon>Nematoda</taxon>
        <taxon>Chromadorea</taxon>
        <taxon>Rhabditida</taxon>
        <taxon>Tylenchina</taxon>
        <taxon>Tylenchomorpha</taxon>
        <taxon>Sphaerularioidea</taxon>
        <taxon>Anguinidae</taxon>
        <taxon>Anguininae</taxon>
        <taxon>Ditylenchus</taxon>
    </lineage>
</organism>
<dbReference type="EMBL" id="JAKKPZ010000014">
    <property type="protein sequence ID" value="KAI1713851.1"/>
    <property type="molecule type" value="Genomic_DNA"/>
</dbReference>
<reference evidence="2" key="1">
    <citation type="submission" date="2022-01" db="EMBL/GenBank/DDBJ databases">
        <title>Genome Sequence Resource for Two Populations of Ditylenchus destructor, the Migratory Endoparasitic Phytonematode.</title>
        <authorList>
            <person name="Zhang H."/>
            <person name="Lin R."/>
            <person name="Xie B."/>
        </authorList>
    </citation>
    <scope>NUCLEOTIDE SEQUENCE</scope>
    <source>
        <strain evidence="2">BazhouSP</strain>
    </source>
</reference>
<feature type="signal peptide" evidence="1">
    <location>
        <begin position="1"/>
        <end position="19"/>
    </location>
</feature>
<sequence length="206" mass="22878">MNVFVFFIVYFVGVRVVHSGSIYDFIAKRIANIPRLNISHHIPLYGTSSDDYPLLLQAIHEIHQDGVEIEYFSHRIQGAAGYLTDDGEPITERIPNELLPVDTDPCFGVPHSLACYGLTKAEDKAFTSLLHDITLEYIKVVSQRPPGVEKVKVYPVGILLGVVPNPKHEPDTPFHAVLGVLAKSKSPKENEYFGIAALLVNVHPQL</sequence>
<name>A0AAD4N3S0_9BILA</name>